<accession>A0A3N2Q0F8</accession>
<dbReference type="EMBL" id="ML119052">
    <property type="protein sequence ID" value="ROT40222.1"/>
    <property type="molecule type" value="Genomic_DNA"/>
</dbReference>
<reference evidence="1 2" key="1">
    <citation type="journal article" date="2018" name="Mol. Ecol.">
        <title>The obligate alkalophilic soda-lake fungus Sodiomyces alkalinus has shifted to a protein diet.</title>
        <authorList>
            <person name="Grum-Grzhimaylo A.A."/>
            <person name="Falkoski D.L."/>
            <person name="van den Heuvel J."/>
            <person name="Valero-Jimenez C.A."/>
            <person name="Min B."/>
            <person name="Choi I.G."/>
            <person name="Lipzen A."/>
            <person name="Daum C.G."/>
            <person name="Aanen D.K."/>
            <person name="Tsang A."/>
            <person name="Henrissat B."/>
            <person name="Bilanenko E.N."/>
            <person name="de Vries R.P."/>
            <person name="van Kan J.A.L."/>
            <person name="Grigoriev I.V."/>
            <person name="Debets A.J.M."/>
        </authorList>
    </citation>
    <scope>NUCLEOTIDE SEQUENCE [LARGE SCALE GENOMIC DNA]</scope>
    <source>
        <strain evidence="1 2">F11</strain>
    </source>
</reference>
<organism evidence="1 2">
    <name type="scientific">Sodiomyces alkalinus (strain CBS 110278 / VKM F-3762 / F11)</name>
    <name type="common">Alkaliphilic filamentous fungus</name>
    <dbReference type="NCBI Taxonomy" id="1314773"/>
    <lineage>
        <taxon>Eukaryota</taxon>
        <taxon>Fungi</taxon>
        <taxon>Dikarya</taxon>
        <taxon>Ascomycota</taxon>
        <taxon>Pezizomycotina</taxon>
        <taxon>Sordariomycetes</taxon>
        <taxon>Hypocreomycetidae</taxon>
        <taxon>Glomerellales</taxon>
        <taxon>Plectosphaerellaceae</taxon>
        <taxon>Sodiomyces</taxon>
    </lineage>
</organism>
<protein>
    <submittedName>
        <fullName evidence="1">Uncharacterized protein</fullName>
    </submittedName>
</protein>
<evidence type="ECO:0000313" key="2">
    <source>
        <dbReference type="Proteomes" id="UP000272025"/>
    </source>
</evidence>
<sequence>MKCRSYCPSVAVYLRCPGPGNERLGLRSVSRQKIMPTWVGFSYWKGERTSLWLLDLVLSYPAPSFTKESTYTYSMRSFWPLVRSGCIRGSHTSSPPRKSLQTPDITGFHSRHSVLWRDKVGEPPQRTWRRSVQVPKIPRSKSQGFNLEYVFRGI</sequence>
<dbReference type="AlphaFoldDB" id="A0A3N2Q0F8"/>
<gene>
    <name evidence="1" type="ORF">SODALDRAFT_91269</name>
</gene>
<name>A0A3N2Q0F8_SODAK</name>
<dbReference type="RefSeq" id="XP_028468028.1">
    <property type="nucleotide sequence ID" value="XM_028615779.1"/>
</dbReference>
<proteinExistence type="predicted"/>
<dbReference type="Proteomes" id="UP000272025">
    <property type="component" value="Unassembled WGS sequence"/>
</dbReference>
<evidence type="ECO:0000313" key="1">
    <source>
        <dbReference type="EMBL" id="ROT40222.1"/>
    </source>
</evidence>
<keyword evidence="2" id="KW-1185">Reference proteome</keyword>
<dbReference type="GeneID" id="39584256"/>